<reference evidence="2 3" key="1">
    <citation type="submission" date="2024-10" db="EMBL/GenBank/DDBJ databases">
        <authorList>
            <person name="Yang X.-N."/>
        </authorList>
    </citation>
    <scope>NUCLEOTIDE SEQUENCE [LARGE SCALE GENOMIC DNA]</scope>
    <source>
        <strain evidence="2 3">CAU 1059</strain>
    </source>
</reference>
<comment type="caution">
    <text evidence="2">The sequence shown here is derived from an EMBL/GenBank/DDBJ whole genome shotgun (WGS) entry which is preliminary data.</text>
</comment>
<evidence type="ECO:0000313" key="3">
    <source>
        <dbReference type="Proteomes" id="UP001607157"/>
    </source>
</evidence>
<keyword evidence="1" id="KW-1133">Transmembrane helix</keyword>
<name>A0ABW7I5V9_9RHOB</name>
<dbReference type="EMBL" id="JBIHMM010000001">
    <property type="protein sequence ID" value="MFH0253561.1"/>
    <property type="molecule type" value="Genomic_DNA"/>
</dbReference>
<accession>A0ABW7I5V9</accession>
<protein>
    <submittedName>
        <fullName evidence="2">Uncharacterized protein</fullName>
    </submittedName>
</protein>
<proteinExistence type="predicted"/>
<sequence length="57" mass="6147">MGFPYENVDWAAVDGAMFIGWTSALPGICTVLAMIVCVAVLIFGQSTEASKMRNFDT</sequence>
<organism evidence="2 3">
    <name type="scientific">Roseovarius aquimarinus</name>
    <dbReference type="NCBI Taxonomy" id="1229156"/>
    <lineage>
        <taxon>Bacteria</taxon>
        <taxon>Pseudomonadati</taxon>
        <taxon>Pseudomonadota</taxon>
        <taxon>Alphaproteobacteria</taxon>
        <taxon>Rhodobacterales</taxon>
        <taxon>Roseobacteraceae</taxon>
        <taxon>Roseovarius</taxon>
    </lineage>
</organism>
<dbReference type="Proteomes" id="UP001607157">
    <property type="component" value="Unassembled WGS sequence"/>
</dbReference>
<keyword evidence="3" id="KW-1185">Reference proteome</keyword>
<evidence type="ECO:0000256" key="1">
    <source>
        <dbReference type="SAM" id="Phobius"/>
    </source>
</evidence>
<keyword evidence="1" id="KW-0472">Membrane</keyword>
<feature type="transmembrane region" description="Helical" evidence="1">
    <location>
        <begin position="20"/>
        <end position="43"/>
    </location>
</feature>
<dbReference type="RefSeq" id="WP_377172814.1">
    <property type="nucleotide sequence ID" value="NZ_JBHTJC010000005.1"/>
</dbReference>
<keyword evidence="1" id="KW-0812">Transmembrane</keyword>
<evidence type="ECO:0000313" key="2">
    <source>
        <dbReference type="EMBL" id="MFH0253561.1"/>
    </source>
</evidence>
<gene>
    <name evidence="2" type="ORF">ACGRVM_06640</name>
</gene>